<dbReference type="RefSeq" id="WP_183528161.1">
    <property type="nucleotide sequence ID" value="NZ_JACIJM010000004.1"/>
</dbReference>
<gene>
    <name evidence="2" type="ORF">FHS72_001788</name>
</gene>
<keyword evidence="3" id="KW-1185">Reference proteome</keyword>
<dbReference type="Proteomes" id="UP000535415">
    <property type="component" value="Unassembled WGS sequence"/>
</dbReference>
<dbReference type="AlphaFoldDB" id="A0A7W9BKF9"/>
<keyword evidence="1" id="KW-0472">Membrane</keyword>
<keyword evidence="1" id="KW-0812">Transmembrane</keyword>
<comment type="caution">
    <text evidence="2">The sequence shown here is derived from an EMBL/GenBank/DDBJ whole genome shotgun (WGS) entry which is preliminary data.</text>
</comment>
<feature type="transmembrane region" description="Helical" evidence="1">
    <location>
        <begin position="40"/>
        <end position="60"/>
    </location>
</feature>
<dbReference type="EMBL" id="JACIJM010000004">
    <property type="protein sequence ID" value="MBB5722164.1"/>
    <property type="molecule type" value="Genomic_DNA"/>
</dbReference>
<evidence type="ECO:0000313" key="3">
    <source>
        <dbReference type="Proteomes" id="UP000535415"/>
    </source>
</evidence>
<proteinExistence type="predicted"/>
<organism evidence="2 3">
    <name type="scientific">Yoonia ponticola</name>
    <dbReference type="NCBI Taxonomy" id="1524255"/>
    <lineage>
        <taxon>Bacteria</taxon>
        <taxon>Pseudomonadati</taxon>
        <taxon>Pseudomonadota</taxon>
        <taxon>Alphaproteobacteria</taxon>
        <taxon>Rhodobacterales</taxon>
        <taxon>Paracoccaceae</taxon>
        <taxon>Yoonia</taxon>
    </lineage>
</organism>
<reference evidence="2 3" key="1">
    <citation type="submission" date="2020-08" db="EMBL/GenBank/DDBJ databases">
        <title>Genomic Encyclopedia of Type Strains, Phase IV (KMG-IV): sequencing the most valuable type-strain genomes for metagenomic binning, comparative biology and taxonomic classification.</title>
        <authorList>
            <person name="Goeker M."/>
        </authorList>
    </citation>
    <scope>NUCLEOTIDE SEQUENCE [LARGE SCALE GENOMIC DNA]</scope>
    <source>
        <strain evidence="2 3">DSM 101064</strain>
    </source>
</reference>
<evidence type="ECO:0000313" key="2">
    <source>
        <dbReference type="EMBL" id="MBB5722164.1"/>
    </source>
</evidence>
<keyword evidence="1" id="KW-1133">Transmembrane helix</keyword>
<accession>A0A7W9BKF9</accession>
<name>A0A7W9BKF9_9RHOB</name>
<evidence type="ECO:0000256" key="1">
    <source>
        <dbReference type="SAM" id="Phobius"/>
    </source>
</evidence>
<sequence length="76" mass="8108">MKTLWDGLLSLLAAIATAVITGGPSWFTYQATEAGIAPKWALGFVFLLGGMGAILTIAFLRKAKAGISPTRDRKRK</sequence>
<protein>
    <submittedName>
        <fullName evidence="2">Uncharacterized protein</fullName>
    </submittedName>
</protein>